<protein>
    <submittedName>
        <fullName evidence="1">DNA polymerase X family</fullName>
    </submittedName>
</protein>
<keyword evidence="2" id="KW-1185">Reference proteome</keyword>
<evidence type="ECO:0000313" key="2">
    <source>
        <dbReference type="Proteomes" id="UP000009026"/>
    </source>
</evidence>
<dbReference type="PATRIC" id="fig|1297742.4.peg.2203"/>
<name>A0A0H4XBH1_9BACT</name>
<evidence type="ECO:0000313" key="1">
    <source>
        <dbReference type="EMBL" id="AKQ65267.1"/>
    </source>
</evidence>
<proteinExistence type="predicted"/>
<sequence>MPLPLPSDPVEAAERVTRTLGSGQALCAFRALGEPEGFKLEGMNPERREAQVGDVLSVVMPGLPEAGSTRVEVWGSGRLRPDGTSVELTEPGVVQVEVWVAAPGRFFGTEWRPWIVPGPVRVLPRGPGI</sequence>
<gene>
    <name evidence="1" type="ORF">A176_002179</name>
</gene>
<reference evidence="1 2" key="1">
    <citation type="journal article" date="2016" name="PLoS ONE">
        <title>Complete Genome Sequence and Comparative Genomics of a Novel Myxobacterium Myxococcus hansupus.</title>
        <authorList>
            <person name="Sharma G."/>
            <person name="Narwani T."/>
            <person name="Subramanian S."/>
        </authorList>
    </citation>
    <scope>NUCLEOTIDE SEQUENCE [LARGE SCALE GENOMIC DNA]</scope>
    <source>
        <strain evidence="2">mixupus</strain>
    </source>
</reference>
<dbReference type="STRING" id="1297742.A176_002179"/>
<dbReference type="KEGG" id="mym:A176_002179"/>
<dbReference type="AlphaFoldDB" id="A0A0H4XBH1"/>
<dbReference type="EMBL" id="CP012109">
    <property type="protein sequence ID" value="AKQ65267.1"/>
    <property type="molecule type" value="Genomic_DNA"/>
</dbReference>
<accession>A0A0H4XBH1</accession>
<organism evidence="1 2">
    <name type="scientific">Pseudomyxococcus hansupus</name>
    <dbReference type="NCBI Taxonomy" id="1297742"/>
    <lineage>
        <taxon>Bacteria</taxon>
        <taxon>Pseudomonadati</taxon>
        <taxon>Myxococcota</taxon>
        <taxon>Myxococcia</taxon>
        <taxon>Myxococcales</taxon>
        <taxon>Cystobacterineae</taxon>
        <taxon>Myxococcaceae</taxon>
        <taxon>Pseudomyxococcus</taxon>
    </lineage>
</organism>
<dbReference type="Proteomes" id="UP000009026">
    <property type="component" value="Chromosome"/>
</dbReference>